<comment type="caution">
    <text evidence="4">The sequence shown here is derived from an EMBL/GenBank/DDBJ whole genome shotgun (WGS) entry which is preliminary data.</text>
</comment>
<gene>
    <name evidence="3 4" type="primary">fdhD</name>
    <name evidence="4" type="ORF">GCM10008018_34130</name>
</gene>
<dbReference type="PIRSF" id="PIRSF015626">
    <property type="entry name" value="FdhD"/>
    <property type="match status" value="1"/>
</dbReference>
<dbReference type="SUPFAM" id="SSF53927">
    <property type="entry name" value="Cytidine deaminase-like"/>
    <property type="match status" value="1"/>
</dbReference>
<dbReference type="RefSeq" id="WP_189013224.1">
    <property type="nucleotide sequence ID" value="NZ_BMHE01000016.1"/>
</dbReference>
<dbReference type="Proteomes" id="UP000615455">
    <property type="component" value="Unassembled WGS sequence"/>
</dbReference>
<evidence type="ECO:0000256" key="1">
    <source>
        <dbReference type="ARBA" id="ARBA00022490"/>
    </source>
</evidence>
<name>A0ABQ1ETV0_9BACL</name>
<dbReference type="NCBIfam" id="TIGR00129">
    <property type="entry name" value="fdhD_narQ"/>
    <property type="match status" value="1"/>
</dbReference>
<comment type="function">
    <text evidence="3">Required for formate dehydrogenase (FDH) activity. Acts as a sulfur carrier protein that transfers sulfur from IscS to the molybdenum cofactor prior to its insertion into FDH.</text>
</comment>
<dbReference type="Gene3D" id="3.40.140.10">
    <property type="entry name" value="Cytidine Deaminase, domain 2"/>
    <property type="match status" value="1"/>
</dbReference>
<organism evidence="4 5">
    <name type="scientific">Paenibacillus marchantiophytorum</name>
    <dbReference type="NCBI Taxonomy" id="1619310"/>
    <lineage>
        <taxon>Bacteria</taxon>
        <taxon>Bacillati</taxon>
        <taxon>Bacillota</taxon>
        <taxon>Bacilli</taxon>
        <taxon>Bacillales</taxon>
        <taxon>Paenibacillaceae</taxon>
        <taxon>Paenibacillus</taxon>
    </lineage>
</organism>
<dbReference type="Gene3D" id="3.10.20.10">
    <property type="match status" value="1"/>
</dbReference>
<dbReference type="EMBL" id="BMHE01000016">
    <property type="protein sequence ID" value="GFZ85274.1"/>
    <property type="molecule type" value="Genomic_DNA"/>
</dbReference>
<feature type="active site" description="Cysteine persulfide intermediate" evidence="3">
    <location>
        <position position="117"/>
    </location>
</feature>
<keyword evidence="1 3" id="KW-0963">Cytoplasm</keyword>
<comment type="caution">
    <text evidence="3">Lacks conserved residue(s) required for the propagation of feature annotation.</text>
</comment>
<dbReference type="Pfam" id="PF02634">
    <property type="entry name" value="FdhD-NarQ"/>
    <property type="match status" value="1"/>
</dbReference>
<proteinExistence type="inferred from homology"/>
<dbReference type="InterPro" id="IPR016193">
    <property type="entry name" value="Cytidine_deaminase-like"/>
</dbReference>
<evidence type="ECO:0000256" key="2">
    <source>
        <dbReference type="ARBA" id="ARBA00023150"/>
    </source>
</evidence>
<evidence type="ECO:0000313" key="4">
    <source>
        <dbReference type="EMBL" id="GFZ85274.1"/>
    </source>
</evidence>
<keyword evidence="2 3" id="KW-0501">Molybdenum cofactor biosynthesis</keyword>
<keyword evidence="5" id="KW-1185">Reference proteome</keyword>
<reference evidence="5" key="1">
    <citation type="journal article" date="2019" name="Int. J. Syst. Evol. Microbiol.">
        <title>The Global Catalogue of Microorganisms (GCM) 10K type strain sequencing project: providing services to taxonomists for standard genome sequencing and annotation.</title>
        <authorList>
            <consortium name="The Broad Institute Genomics Platform"/>
            <consortium name="The Broad Institute Genome Sequencing Center for Infectious Disease"/>
            <person name="Wu L."/>
            <person name="Ma J."/>
        </authorList>
    </citation>
    <scope>NUCLEOTIDE SEQUENCE [LARGE SCALE GENOMIC DNA]</scope>
    <source>
        <strain evidence="5">CGMCC 1.15043</strain>
    </source>
</reference>
<dbReference type="PANTHER" id="PTHR30592:SF1">
    <property type="entry name" value="SULFUR CARRIER PROTEIN FDHD"/>
    <property type="match status" value="1"/>
</dbReference>
<dbReference type="InterPro" id="IPR003786">
    <property type="entry name" value="FdhD"/>
</dbReference>
<comment type="subcellular location">
    <subcellularLocation>
        <location evidence="3">Cytoplasm</location>
    </subcellularLocation>
</comment>
<protein>
    <recommendedName>
        <fullName evidence="3">Sulfur carrier protein FdhD</fullName>
    </recommendedName>
</protein>
<dbReference type="HAMAP" id="MF_00187">
    <property type="entry name" value="FdhD"/>
    <property type="match status" value="1"/>
</dbReference>
<evidence type="ECO:0000313" key="5">
    <source>
        <dbReference type="Proteomes" id="UP000615455"/>
    </source>
</evidence>
<evidence type="ECO:0000256" key="3">
    <source>
        <dbReference type="HAMAP-Rule" id="MF_00187"/>
    </source>
</evidence>
<accession>A0ABQ1ETV0</accession>
<comment type="similarity">
    <text evidence="3">Belongs to the FdhD family.</text>
</comment>
<dbReference type="PANTHER" id="PTHR30592">
    <property type="entry name" value="FORMATE DEHYDROGENASE"/>
    <property type="match status" value="1"/>
</dbReference>
<sequence length="275" mass="30788">MQDEPHRPLEEPSLTSTTTWTVHRYKNAAIIPDDDTIAIEAPLTIQIDGEEFATLVYTPTHTEELVTGFLASEGLIRFVDQIESLALEEERGFAHVKLRHLHQLSQKMVSRRFIGSCCGKSRQFYFHNDARTARTVRTPLQLTVEQCFHLMNQLQEQSIDFQATGGLHNAGLCTADELLLSRADIGRHNALDKIYGYLLRQRVPVRDKVIAFSGRVSSEVALKAAKIGVGILLSKSAPTDLALRLAQDLGITVVGFIRKEQLTVYTHPERIIGCN</sequence>